<feature type="region of interest" description="Disordered" evidence="2">
    <location>
        <begin position="1"/>
        <end position="29"/>
    </location>
</feature>
<accession>A0A8H3B465</accession>
<dbReference type="PANTHER" id="PTHR48104">
    <property type="entry name" value="METACASPASE-4"/>
    <property type="match status" value="1"/>
</dbReference>
<dbReference type="AlphaFoldDB" id="A0A8H3B465"/>
<feature type="domain" description="Peptidase C14 caspase" evidence="3">
    <location>
        <begin position="59"/>
        <end position="151"/>
    </location>
</feature>
<proteinExistence type="inferred from homology"/>
<dbReference type="GO" id="GO:0006508">
    <property type="term" value="P:proteolysis"/>
    <property type="evidence" value="ECO:0007669"/>
    <property type="project" value="InterPro"/>
</dbReference>
<dbReference type="InterPro" id="IPR050452">
    <property type="entry name" value="Metacaspase"/>
</dbReference>
<evidence type="ECO:0000256" key="1">
    <source>
        <dbReference type="ARBA" id="ARBA00009005"/>
    </source>
</evidence>
<feature type="region of interest" description="Disordered" evidence="2">
    <location>
        <begin position="274"/>
        <end position="296"/>
    </location>
</feature>
<dbReference type="Gene3D" id="3.40.50.1460">
    <property type="match status" value="1"/>
</dbReference>
<comment type="caution">
    <text evidence="4">The sequence shown here is derived from an EMBL/GenBank/DDBJ whole genome shotgun (WGS) entry which is preliminary data.</text>
</comment>
<dbReference type="GO" id="GO:0005737">
    <property type="term" value="C:cytoplasm"/>
    <property type="evidence" value="ECO:0007669"/>
    <property type="project" value="TreeGrafter"/>
</dbReference>
<dbReference type="Proteomes" id="UP000663841">
    <property type="component" value="Unassembled WGS sequence"/>
</dbReference>
<evidence type="ECO:0000313" key="5">
    <source>
        <dbReference type="Proteomes" id="UP000663841"/>
    </source>
</evidence>
<dbReference type="PANTHER" id="PTHR48104:SF30">
    <property type="entry name" value="METACASPASE-1"/>
    <property type="match status" value="1"/>
</dbReference>
<organism evidence="4 5">
    <name type="scientific">Rhizoctonia solani</name>
    <dbReference type="NCBI Taxonomy" id="456999"/>
    <lineage>
        <taxon>Eukaryota</taxon>
        <taxon>Fungi</taxon>
        <taxon>Dikarya</taxon>
        <taxon>Basidiomycota</taxon>
        <taxon>Agaricomycotina</taxon>
        <taxon>Agaricomycetes</taxon>
        <taxon>Cantharellales</taxon>
        <taxon>Ceratobasidiaceae</taxon>
        <taxon>Rhizoctonia</taxon>
    </lineage>
</organism>
<dbReference type="Pfam" id="PF00656">
    <property type="entry name" value="Peptidase_C14"/>
    <property type="match status" value="1"/>
</dbReference>
<comment type="similarity">
    <text evidence="1">Belongs to the peptidase C14B family.</text>
</comment>
<evidence type="ECO:0000313" key="4">
    <source>
        <dbReference type="EMBL" id="CAE6447047.1"/>
    </source>
</evidence>
<evidence type="ECO:0000256" key="2">
    <source>
        <dbReference type="SAM" id="MobiDB-lite"/>
    </source>
</evidence>
<reference evidence="4" key="1">
    <citation type="submission" date="2021-01" db="EMBL/GenBank/DDBJ databases">
        <authorList>
            <person name="Kaushik A."/>
        </authorList>
    </citation>
    <scope>NUCLEOTIDE SEQUENCE</scope>
    <source>
        <strain evidence="4">AG3-T5</strain>
    </source>
</reference>
<dbReference type="EMBL" id="CAJMWW010000118">
    <property type="protein sequence ID" value="CAE6447047.1"/>
    <property type="molecule type" value="Genomic_DNA"/>
</dbReference>
<evidence type="ECO:0000259" key="3">
    <source>
        <dbReference type="Pfam" id="PF00656"/>
    </source>
</evidence>
<dbReference type="InterPro" id="IPR011600">
    <property type="entry name" value="Pept_C14_caspase"/>
</dbReference>
<gene>
    <name evidence="4" type="ORF">RDB_LOCUS116192</name>
</gene>
<sequence length="379" mass="42612">MNESNLNSDSLSPAVPRNRARGLTKPPSPQVLADLEAAMTKGSILTYPVNNSVPPTPAKRRALIIAPRYRDQEDYATLNGTPIDALNVYNMLIESSYEPQNIRILCDSFIPINLGEIAPNVDNIRLSLDWLVRGTRPGDYRFLHFTGHGDRAICANPSTGKETRRVWTPKPTIYVLGDYENSNKLPTSEQYRRISKMEIDKKDLVYYNEVLITTARPRMDTEEGDSPYVREIWDNELNKCLSKLPKGSVITCLIDCCASGRILNLDIKLEGAGHKGRTSGPIAQPPPAPEENRPLKLHHDSEGVSYIKHPSLEESEIRGEEPKIIYSDASTKLEVELNSIQAQVFAWKACHQRQWAYETDDGGLLTHVCLPQAGYFERR</sequence>
<name>A0A8H3B465_9AGAM</name>
<feature type="compositionally biased region" description="Polar residues" evidence="2">
    <location>
        <begin position="1"/>
        <end position="11"/>
    </location>
</feature>
<protein>
    <recommendedName>
        <fullName evidence="3">Peptidase C14 caspase domain-containing protein</fullName>
    </recommendedName>
</protein>
<dbReference type="GO" id="GO:0004197">
    <property type="term" value="F:cysteine-type endopeptidase activity"/>
    <property type="evidence" value="ECO:0007669"/>
    <property type="project" value="InterPro"/>
</dbReference>